<dbReference type="STRING" id="329885.A0A4V6WKA4"/>
<reference evidence="2 3" key="1">
    <citation type="submission" date="2017-03" db="EMBL/GenBank/DDBJ databases">
        <title>Genomes of endolithic fungi from Antarctica.</title>
        <authorList>
            <person name="Coleine C."/>
            <person name="Masonjones S."/>
            <person name="Stajich J.E."/>
        </authorList>
    </citation>
    <scope>NUCLEOTIDE SEQUENCE [LARGE SCALE GENOMIC DNA]</scope>
    <source>
        <strain evidence="2 3">CCFEE 5311</strain>
    </source>
</reference>
<organism evidence="2 3">
    <name type="scientific">Friedmanniomyces endolithicus</name>
    <dbReference type="NCBI Taxonomy" id="329885"/>
    <lineage>
        <taxon>Eukaryota</taxon>
        <taxon>Fungi</taxon>
        <taxon>Dikarya</taxon>
        <taxon>Ascomycota</taxon>
        <taxon>Pezizomycotina</taxon>
        <taxon>Dothideomycetes</taxon>
        <taxon>Dothideomycetidae</taxon>
        <taxon>Mycosphaerellales</taxon>
        <taxon>Teratosphaeriaceae</taxon>
        <taxon>Friedmanniomyces</taxon>
    </lineage>
</organism>
<feature type="region of interest" description="Disordered" evidence="1">
    <location>
        <begin position="179"/>
        <end position="204"/>
    </location>
</feature>
<evidence type="ECO:0000313" key="3">
    <source>
        <dbReference type="Proteomes" id="UP000310066"/>
    </source>
</evidence>
<protein>
    <submittedName>
        <fullName evidence="2">Uncharacterized protein</fullName>
    </submittedName>
</protein>
<comment type="caution">
    <text evidence="2">The sequence shown here is derived from an EMBL/GenBank/DDBJ whole genome shotgun (WGS) entry which is preliminary data.</text>
</comment>
<dbReference type="AlphaFoldDB" id="A0A4V6WKA4"/>
<name>A0A4V6WKA4_9PEZI</name>
<evidence type="ECO:0000256" key="1">
    <source>
        <dbReference type="SAM" id="MobiDB-lite"/>
    </source>
</evidence>
<proteinExistence type="predicted"/>
<gene>
    <name evidence="2" type="ORF">B0A54_04008</name>
</gene>
<dbReference type="OrthoDB" id="10269914at2759"/>
<evidence type="ECO:0000313" key="2">
    <source>
        <dbReference type="EMBL" id="TKA45469.1"/>
    </source>
</evidence>
<accession>A0A4V6WKA4</accession>
<feature type="compositionally biased region" description="Basic and acidic residues" evidence="1">
    <location>
        <begin position="179"/>
        <end position="188"/>
    </location>
</feature>
<sequence length="204" mass="22815">MPLILAADRPPRSLTTRTSVRFLKTQCLYPGCKSATSFLEYEAYITHLHRVHKLSSRAYPEYMPTAATANPAVVPGPVQPTNADIDPGRRFAHGTQQCQISDCIVTRVLKDRDAYAQDLQTVHGVPRNDHSLYMSGDVIITFTTTPCRYPGCKSRYIFDTNKKYNAHLWKPHKVPLEEREQDGAEVTRHTKVSAWTGKGGADAA</sequence>
<dbReference type="EMBL" id="NAJP01000011">
    <property type="protein sequence ID" value="TKA45469.1"/>
    <property type="molecule type" value="Genomic_DNA"/>
</dbReference>
<dbReference type="Proteomes" id="UP000310066">
    <property type="component" value="Unassembled WGS sequence"/>
</dbReference>